<dbReference type="GO" id="GO:0003677">
    <property type="term" value="F:DNA binding"/>
    <property type="evidence" value="ECO:0007669"/>
    <property type="project" value="InterPro"/>
</dbReference>
<dbReference type="RefSeq" id="XP_068139318.1">
    <property type="nucleotide sequence ID" value="XM_068283217.1"/>
</dbReference>
<organism evidence="4 5">
    <name type="scientific">Yarrowia lipolytica</name>
    <name type="common">Candida lipolytica</name>
    <dbReference type="NCBI Taxonomy" id="4952"/>
    <lineage>
        <taxon>Eukaryota</taxon>
        <taxon>Fungi</taxon>
        <taxon>Dikarya</taxon>
        <taxon>Ascomycota</taxon>
        <taxon>Saccharomycotina</taxon>
        <taxon>Dipodascomycetes</taxon>
        <taxon>Dipodascales</taxon>
        <taxon>Dipodascales incertae sedis</taxon>
        <taxon>Yarrowia</taxon>
    </lineage>
</organism>
<gene>
    <name evidence="4" type="ORF">YALI1_F02434g</name>
</gene>
<feature type="compositionally biased region" description="Polar residues" evidence="2">
    <location>
        <begin position="112"/>
        <end position="130"/>
    </location>
</feature>
<dbReference type="CDD" id="cd00067">
    <property type="entry name" value="GAL4"/>
    <property type="match status" value="1"/>
</dbReference>
<dbReference type="GO" id="GO:0008270">
    <property type="term" value="F:zinc ion binding"/>
    <property type="evidence" value="ECO:0007669"/>
    <property type="project" value="InterPro"/>
</dbReference>
<feature type="compositionally biased region" description="Low complexity" evidence="2">
    <location>
        <begin position="771"/>
        <end position="788"/>
    </location>
</feature>
<evidence type="ECO:0000313" key="4">
    <source>
        <dbReference type="EMBL" id="AOW06494.1"/>
    </source>
</evidence>
<protein>
    <recommendedName>
        <fullName evidence="3">Xylanolytic transcriptional activator regulatory domain-containing protein</fullName>
    </recommendedName>
</protein>
<dbReference type="GO" id="GO:0006351">
    <property type="term" value="P:DNA-templated transcription"/>
    <property type="evidence" value="ECO:0007669"/>
    <property type="project" value="InterPro"/>
</dbReference>
<feature type="region of interest" description="Disordered" evidence="2">
    <location>
        <begin position="833"/>
        <end position="887"/>
    </location>
</feature>
<dbReference type="SMART" id="SM00906">
    <property type="entry name" value="Fungal_trans"/>
    <property type="match status" value="1"/>
</dbReference>
<dbReference type="PANTHER" id="PTHR47783">
    <property type="entry name" value="ZN(II)2CYS6 TRANSCRIPTION FACTOR (EUROFUNG)-RELATED"/>
    <property type="match status" value="1"/>
</dbReference>
<dbReference type="GO" id="GO:0000981">
    <property type="term" value="F:DNA-binding transcription factor activity, RNA polymerase II-specific"/>
    <property type="evidence" value="ECO:0007669"/>
    <property type="project" value="InterPro"/>
</dbReference>
<feature type="compositionally biased region" description="Low complexity" evidence="2">
    <location>
        <begin position="871"/>
        <end position="880"/>
    </location>
</feature>
<feature type="region of interest" description="Disordered" evidence="2">
    <location>
        <begin position="757"/>
        <end position="789"/>
    </location>
</feature>
<dbReference type="AlphaFoldDB" id="A0A1D8NLI8"/>
<feature type="compositionally biased region" description="Low complexity" evidence="2">
    <location>
        <begin position="927"/>
        <end position="943"/>
    </location>
</feature>
<reference evidence="4 5" key="1">
    <citation type="journal article" date="2016" name="PLoS ONE">
        <title>Sequence Assembly of Yarrowia lipolytica Strain W29/CLIB89 Shows Transposable Element Diversity.</title>
        <authorList>
            <person name="Magnan C."/>
            <person name="Yu J."/>
            <person name="Chang I."/>
            <person name="Jahn E."/>
            <person name="Kanomata Y."/>
            <person name="Wu J."/>
            <person name="Zeller M."/>
            <person name="Oakes M."/>
            <person name="Baldi P."/>
            <person name="Sandmeyer S."/>
        </authorList>
    </citation>
    <scope>NUCLEOTIDE SEQUENCE [LARGE SCALE GENOMIC DNA]</scope>
    <source>
        <strain evidence="5">CLIB89(W29)</strain>
    </source>
</reference>
<sequence>MNELQFVVETGDVQSSRPASKKPKRTRRACLPCQGRKVSANRLSADTPTIISATDMSTHQLTQIRCNGGLPCETCIGRKVRCEYKDEDTKKGTDKSPSPAKNEVFENRRLAQAQSPHVPHTQSPLQSHVQVAQKPAGKSPHQPAHMSPHLSPQAVHMSPQASHMSPHTQPVHVQQHTQPPQSQPHTQQTKPQVGQTQPQSQPPAITSPLSIATSSSRGSTRQPYFRWLGATAIAPPRKGKFRLIAVNLASSAYSTVVMKQTAEGSAMEFQAPITSAGSANSVNSNGSYFPTAIETPETQLPSIGPYSIPTKYIDVFYSHVSSILPYLPRKVFNQLLQAGEVSEALLNAMAGLGLKMSSNSSPTESVSETENTAIKYSNRAKELVIRRLALPTVETVYTLLLIAYNEFANDMDSGLWMWSGMAIRMCFDLGLHKADLPNLDEEHRETARNVFWSVVCLDRLISSGTGRTVTVPLSQIEHHPPVGKKLTTGQTDPFPYLCKLLLLVGKVTDHLNSVDPSQLSSSRSFASTQLASFHQDVSDFYTSLPPDLLFDVHNFQEFARIRQSQVFLLLHVWNQALILAVYHPTVVYARSAGTLGSVSVSGSSNVSLNNSRAPSPTGAVAGGGGGASSSAEDGPKPAKKRKTTDPPLSGIDIGAISISDMVAFADLIDPLSFLCSPFASQPLLMAGVSCLTVLRALSPANTPPHAIFTVKKSYHNTRNALQRLRSNWAGVSWLCETLDSLEREEEDVDLVGSFTFEAPEVPSQEEPPTGSSARATATSASINHSSHASNKRWLVDALEENCPEEEMLGLVIAGSRKLSLPIERQNEYYWDGNGGVATGTSNNGHDQVPTAAHHNAPRNHQQPRNHHHNNHSTNNANGPNSHPYISRQLCESPEPYFEEGYSQFYGQQAQQNHHIMQQGHNNADKPSAGSSGGNNTSNESTNAPNRTNSREIPDPLDGDDFKSLLVGNMTLDEFLKM</sequence>
<dbReference type="InterPro" id="IPR007219">
    <property type="entry name" value="XnlR_reg_dom"/>
</dbReference>
<dbReference type="CDD" id="cd12148">
    <property type="entry name" value="fungal_TF_MHR"/>
    <property type="match status" value="1"/>
</dbReference>
<feature type="compositionally biased region" description="Basic residues" evidence="2">
    <location>
        <begin position="855"/>
        <end position="870"/>
    </location>
</feature>
<feature type="domain" description="Xylanolytic transcriptional activator regulatory" evidence="3">
    <location>
        <begin position="415"/>
        <end position="487"/>
    </location>
</feature>
<dbReference type="OMA" id="FANDMDS"/>
<evidence type="ECO:0000256" key="1">
    <source>
        <dbReference type="ARBA" id="ARBA00023242"/>
    </source>
</evidence>
<dbReference type="InterPro" id="IPR001138">
    <property type="entry name" value="Zn2Cys6_DnaBD"/>
</dbReference>
<evidence type="ECO:0000313" key="5">
    <source>
        <dbReference type="Proteomes" id="UP000182444"/>
    </source>
</evidence>
<feature type="compositionally biased region" description="Low complexity" evidence="2">
    <location>
        <begin position="165"/>
        <end position="192"/>
    </location>
</feature>
<evidence type="ECO:0000256" key="2">
    <source>
        <dbReference type="SAM" id="MobiDB-lite"/>
    </source>
</evidence>
<keyword evidence="1" id="KW-0539">Nucleus</keyword>
<feature type="region of interest" description="Disordered" evidence="2">
    <location>
        <begin position="606"/>
        <end position="646"/>
    </location>
</feature>
<dbReference type="VEuPathDB" id="FungiDB:YALI0_F01562g"/>
<feature type="region of interest" description="Disordered" evidence="2">
    <location>
        <begin position="112"/>
        <end position="220"/>
    </location>
</feature>
<dbReference type="GeneID" id="2908057"/>
<proteinExistence type="predicted"/>
<dbReference type="EMBL" id="CP017558">
    <property type="protein sequence ID" value="AOW06494.1"/>
    <property type="molecule type" value="Genomic_DNA"/>
</dbReference>
<dbReference type="Pfam" id="PF04082">
    <property type="entry name" value="Fungal_trans"/>
    <property type="match status" value="1"/>
</dbReference>
<accession>A0A1D8NLI8</accession>
<feature type="compositionally biased region" description="Polar residues" evidence="2">
    <location>
        <begin position="193"/>
        <end position="220"/>
    </location>
</feature>
<name>A0A1D8NLI8_YARLL</name>
<dbReference type="Proteomes" id="UP000182444">
    <property type="component" value="Chromosome 1F"/>
</dbReference>
<feature type="region of interest" description="Disordered" evidence="2">
    <location>
        <begin position="1"/>
        <end position="27"/>
    </location>
</feature>
<feature type="region of interest" description="Disordered" evidence="2">
    <location>
        <begin position="914"/>
        <end position="960"/>
    </location>
</feature>
<dbReference type="eggNOG" id="ENOG502RYZ7">
    <property type="taxonomic scope" value="Eukaryota"/>
</dbReference>
<dbReference type="VEuPathDB" id="FungiDB:YALI1_F02434g"/>
<dbReference type="PANTHER" id="PTHR47783:SF1">
    <property type="entry name" value="ZN(II)2CYS6 TRANSCRIPTION FACTOR (EUROFUNG)"/>
    <property type="match status" value="1"/>
</dbReference>
<evidence type="ECO:0000259" key="3">
    <source>
        <dbReference type="SMART" id="SM00906"/>
    </source>
</evidence>